<dbReference type="AlphaFoldDB" id="A0A2S4KLB8"/>
<accession>A0A2S4KLB8</accession>
<organism evidence="3 4">
    <name type="scientific">Tolypocladium paradoxum</name>
    <dbReference type="NCBI Taxonomy" id="94208"/>
    <lineage>
        <taxon>Eukaryota</taxon>
        <taxon>Fungi</taxon>
        <taxon>Dikarya</taxon>
        <taxon>Ascomycota</taxon>
        <taxon>Pezizomycotina</taxon>
        <taxon>Sordariomycetes</taxon>
        <taxon>Hypocreomycetidae</taxon>
        <taxon>Hypocreales</taxon>
        <taxon>Ophiocordycipitaceae</taxon>
        <taxon>Tolypocladium</taxon>
    </lineage>
</organism>
<feature type="non-terminal residue" evidence="3">
    <location>
        <position position="1"/>
    </location>
</feature>
<feature type="non-terminal residue" evidence="3">
    <location>
        <position position="286"/>
    </location>
</feature>
<evidence type="ECO:0000313" key="4">
    <source>
        <dbReference type="Proteomes" id="UP000237481"/>
    </source>
</evidence>
<proteinExistence type="predicted"/>
<dbReference type="OrthoDB" id="6132182at2759"/>
<dbReference type="GO" id="GO:0016491">
    <property type="term" value="F:oxidoreductase activity"/>
    <property type="evidence" value="ECO:0007669"/>
    <property type="project" value="InterPro"/>
</dbReference>
<dbReference type="STRING" id="94208.A0A2S4KLB8"/>
<sequence>VLKSLDYRESDLPSRGEVSKCTSRNAVFAENSTTRPDSDSPQVKLIACTAASEAERLGSVNAVKCLQTLPARTPASVASGAKSRFDDFVVTQMTIHYTGKFQPWHRRFVHLYEKAPREECGYKGYQPVRVSDFVRSSIRWPTLHSTGTGPSTRPRRKSLPSSAEISVGGNGEFVPHSDPVIIFFSNPTLGSFDFSPKGSLLWSRSVRTAASTTQSGGDMPQESSRGSFAEAGSAAEIRVVISSLPPAIRHSMCTTELDRMWTLCSQPLTKMTISGKHLIPRLDTTD</sequence>
<dbReference type="SUPFAM" id="SSF48056">
    <property type="entry name" value="Di-copper centre-containing domain"/>
    <property type="match status" value="1"/>
</dbReference>
<dbReference type="InterPro" id="IPR002227">
    <property type="entry name" value="Tyrosinase_Cu-bd"/>
</dbReference>
<name>A0A2S4KLB8_9HYPO</name>
<feature type="region of interest" description="Disordered" evidence="1">
    <location>
        <begin position="142"/>
        <end position="167"/>
    </location>
</feature>
<feature type="domain" description="Tyrosinase copper-binding" evidence="2">
    <location>
        <begin position="84"/>
        <end position="127"/>
    </location>
</feature>
<reference evidence="3 4" key="1">
    <citation type="submission" date="2018-01" db="EMBL/GenBank/DDBJ databases">
        <title>Harnessing the power of phylogenomics to disentangle the directionality and signatures of interkingdom host jumping in the parasitic fungal genus Tolypocladium.</title>
        <authorList>
            <person name="Quandt C.A."/>
            <person name="Patterson W."/>
            <person name="Spatafora J.W."/>
        </authorList>
    </citation>
    <scope>NUCLEOTIDE SEQUENCE [LARGE SCALE GENOMIC DNA]</scope>
    <source>
        <strain evidence="3 4">NRBC 100945</strain>
    </source>
</reference>
<protein>
    <recommendedName>
        <fullName evidence="2">Tyrosinase copper-binding domain-containing protein</fullName>
    </recommendedName>
</protein>
<dbReference type="Gene3D" id="1.10.1280.10">
    <property type="entry name" value="Di-copper center containing domain from catechol oxidase"/>
    <property type="match status" value="1"/>
</dbReference>
<keyword evidence="4" id="KW-1185">Reference proteome</keyword>
<feature type="region of interest" description="Disordered" evidence="1">
    <location>
        <begin position="211"/>
        <end position="230"/>
    </location>
</feature>
<feature type="compositionally biased region" description="Polar residues" evidence="1">
    <location>
        <begin position="211"/>
        <end position="226"/>
    </location>
</feature>
<gene>
    <name evidence="3" type="ORF">TPAR_08826</name>
</gene>
<dbReference type="Proteomes" id="UP000237481">
    <property type="component" value="Unassembled WGS sequence"/>
</dbReference>
<evidence type="ECO:0000259" key="2">
    <source>
        <dbReference type="Pfam" id="PF00264"/>
    </source>
</evidence>
<evidence type="ECO:0000256" key="1">
    <source>
        <dbReference type="SAM" id="MobiDB-lite"/>
    </source>
</evidence>
<dbReference type="EMBL" id="PKSG01001118">
    <property type="protein sequence ID" value="POR30972.1"/>
    <property type="molecule type" value="Genomic_DNA"/>
</dbReference>
<dbReference type="InterPro" id="IPR008922">
    <property type="entry name" value="Di-copper_centre_dom_sf"/>
</dbReference>
<dbReference type="Pfam" id="PF00264">
    <property type="entry name" value="Tyrosinase"/>
    <property type="match status" value="1"/>
</dbReference>
<evidence type="ECO:0000313" key="3">
    <source>
        <dbReference type="EMBL" id="POR30972.1"/>
    </source>
</evidence>
<comment type="caution">
    <text evidence="3">The sequence shown here is derived from an EMBL/GenBank/DDBJ whole genome shotgun (WGS) entry which is preliminary data.</text>
</comment>